<accession>A0A4Y7SYP6</accession>
<evidence type="ECO:0000313" key="2">
    <source>
        <dbReference type="Proteomes" id="UP000298030"/>
    </source>
</evidence>
<keyword evidence="2" id="KW-1185">Reference proteome</keyword>
<dbReference type="EMBL" id="QPFP01000044">
    <property type="protein sequence ID" value="TEB26962.1"/>
    <property type="molecule type" value="Genomic_DNA"/>
</dbReference>
<dbReference type="OrthoDB" id="2891304at2759"/>
<dbReference type="Proteomes" id="UP000298030">
    <property type="component" value="Unassembled WGS sequence"/>
</dbReference>
<feature type="non-terminal residue" evidence="1">
    <location>
        <position position="1"/>
    </location>
</feature>
<organism evidence="1 2">
    <name type="scientific">Coprinellus micaceus</name>
    <name type="common">Glistening ink-cap mushroom</name>
    <name type="synonym">Coprinus micaceus</name>
    <dbReference type="NCBI Taxonomy" id="71717"/>
    <lineage>
        <taxon>Eukaryota</taxon>
        <taxon>Fungi</taxon>
        <taxon>Dikarya</taxon>
        <taxon>Basidiomycota</taxon>
        <taxon>Agaricomycotina</taxon>
        <taxon>Agaricomycetes</taxon>
        <taxon>Agaricomycetidae</taxon>
        <taxon>Agaricales</taxon>
        <taxon>Agaricineae</taxon>
        <taxon>Psathyrellaceae</taxon>
        <taxon>Coprinellus</taxon>
    </lineage>
</organism>
<evidence type="ECO:0000313" key="1">
    <source>
        <dbReference type="EMBL" id="TEB26962.1"/>
    </source>
</evidence>
<protein>
    <submittedName>
        <fullName evidence="1">Uncharacterized protein</fullName>
    </submittedName>
</protein>
<name>A0A4Y7SYP6_COPMI</name>
<proteinExistence type="predicted"/>
<dbReference type="AlphaFoldDB" id="A0A4Y7SYP6"/>
<sequence length="206" mass="22394">VELETNDKADKVSREFLELKRDVEAFINDLDRPARDAAARTGTLFALTTPCVPLIALVLQIKLAQKAIAGSGASMIAALGRVANVSPVIASLKDQRDKKVESLRSLRKDVALLNGVITPSPATRPATRNNEIPTPDIAAMLDGLMVFAELWAGIRSQTVQFNEHLKGGLAAATNARFKAEVRLAREESRPLQAGLKDYIEQLQVWA</sequence>
<comment type="caution">
    <text evidence="1">The sequence shown here is derived from an EMBL/GenBank/DDBJ whole genome shotgun (WGS) entry which is preliminary data.</text>
</comment>
<gene>
    <name evidence="1" type="ORF">FA13DRAFT_1736975</name>
</gene>
<reference evidence="1 2" key="1">
    <citation type="journal article" date="2019" name="Nat. Ecol. Evol.">
        <title>Megaphylogeny resolves global patterns of mushroom evolution.</title>
        <authorList>
            <person name="Varga T."/>
            <person name="Krizsan K."/>
            <person name="Foldi C."/>
            <person name="Dima B."/>
            <person name="Sanchez-Garcia M."/>
            <person name="Sanchez-Ramirez S."/>
            <person name="Szollosi G.J."/>
            <person name="Szarkandi J.G."/>
            <person name="Papp V."/>
            <person name="Albert L."/>
            <person name="Andreopoulos W."/>
            <person name="Angelini C."/>
            <person name="Antonin V."/>
            <person name="Barry K.W."/>
            <person name="Bougher N.L."/>
            <person name="Buchanan P."/>
            <person name="Buyck B."/>
            <person name="Bense V."/>
            <person name="Catcheside P."/>
            <person name="Chovatia M."/>
            <person name="Cooper J."/>
            <person name="Damon W."/>
            <person name="Desjardin D."/>
            <person name="Finy P."/>
            <person name="Geml J."/>
            <person name="Haridas S."/>
            <person name="Hughes K."/>
            <person name="Justo A."/>
            <person name="Karasinski D."/>
            <person name="Kautmanova I."/>
            <person name="Kiss B."/>
            <person name="Kocsube S."/>
            <person name="Kotiranta H."/>
            <person name="LaButti K.M."/>
            <person name="Lechner B.E."/>
            <person name="Liimatainen K."/>
            <person name="Lipzen A."/>
            <person name="Lukacs Z."/>
            <person name="Mihaltcheva S."/>
            <person name="Morgado L.N."/>
            <person name="Niskanen T."/>
            <person name="Noordeloos M.E."/>
            <person name="Ohm R.A."/>
            <person name="Ortiz-Santana B."/>
            <person name="Ovrebo C."/>
            <person name="Racz N."/>
            <person name="Riley R."/>
            <person name="Savchenko A."/>
            <person name="Shiryaev A."/>
            <person name="Soop K."/>
            <person name="Spirin V."/>
            <person name="Szebenyi C."/>
            <person name="Tomsovsky M."/>
            <person name="Tulloss R.E."/>
            <person name="Uehling J."/>
            <person name="Grigoriev I.V."/>
            <person name="Vagvolgyi C."/>
            <person name="Papp T."/>
            <person name="Martin F.M."/>
            <person name="Miettinen O."/>
            <person name="Hibbett D.S."/>
            <person name="Nagy L.G."/>
        </authorList>
    </citation>
    <scope>NUCLEOTIDE SEQUENCE [LARGE SCALE GENOMIC DNA]</scope>
    <source>
        <strain evidence="1 2">FP101781</strain>
    </source>
</reference>